<dbReference type="Proteomes" id="UP000247409">
    <property type="component" value="Unassembled WGS sequence"/>
</dbReference>
<name>A0A2V3IJH6_9FLOR</name>
<evidence type="ECO:0000313" key="2">
    <source>
        <dbReference type="Proteomes" id="UP000247409"/>
    </source>
</evidence>
<accession>A0A2V3IJH6</accession>
<evidence type="ECO:0000313" key="1">
    <source>
        <dbReference type="EMBL" id="PXF42209.1"/>
    </source>
</evidence>
<proteinExistence type="predicted"/>
<comment type="caution">
    <text evidence="1">The sequence shown here is derived from an EMBL/GenBank/DDBJ whole genome shotgun (WGS) entry which is preliminary data.</text>
</comment>
<sequence>MPTDTTDSLKDRMMVAAFRCLQEGFGFGLGTHHITPCEYDEVLTYLQTASHDVQSELSTSSSPMCLEEAYLGKQSAGRLVRLTDQHRGNTCDILESLVLAHQYILSEVCLSAFKEGEEPGVSMGTAAVEYVKTRSFCRYCVTLLALAGMQDFLRLIDAPMGSVTIGRYRSTIYSPGEIFPSKNTT</sequence>
<dbReference type="AlphaFoldDB" id="A0A2V3IJH6"/>
<dbReference type="EMBL" id="NBIV01000173">
    <property type="protein sequence ID" value="PXF42209.1"/>
    <property type="molecule type" value="Genomic_DNA"/>
</dbReference>
<keyword evidence="2" id="KW-1185">Reference proteome</keyword>
<protein>
    <submittedName>
        <fullName evidence="1">Uncharacterized protein</fullName>
    </submittedName>
</protein>
<reference evidence="1 2" key="1">
    <citation type="journal article" date="2018" name="Mol. Biol. Evol.">
        <title>Analysis of the draft genome of the red seaweed Gracilariopsis chorda provides insights into genome size evolution in Rhodophyta.</title>
        <authorList>
            <person name="Lee J."/>
            <person name="Yang E.C."/>
            <person name="Graf L."/>
            <person name="Yang J.H."/>
            <person name="Qiu H."/>
            <person name="Zel Zion U."/>
            <person name="Chan C.X."/>
            <person name="Stephens T.G."/>
            <person name="Weber A.P.M."/>
            <person name="Boo G.H."/>
            <person name="Boo S.M."/>
            <person name="Kim K.M."/>
            <person name="Shin Y."/>
            <person name="Jung M."/>
            <person name="Lee S.J."/>
            <person name="Yim H.S."/>
            <person name="Lee J.H."/>
            <person name="Bhattacharya D."/>
            <person name="Yoon H.S."/>
        </authorList>
    </citation>
    <scope>NUCLEOTIDE SEQUENCE [LARGE SCALE GENOMIC DNA]</scope>
    <source>
        <strain evidence="1 2">SKKU-2015</strain>
        <tissue evidence="1">Whole body</tissue>
    </source>
</reference>
<organism evidence="1 2">
    <name type="scientific">Gracilariopsis chorda</name>
    <dbReference type="NCBI Taxonomy" id="448386"/>
    <lineage>
        <taxon>Eukaryota</taxon>
        <taxon>Rhodophyta</taxon>
        <taxon>Florideophyceae</taxon>
        <taxon>Rhodymeniophycidae</taxon>
        <taxon>Gracilariales</taxon>
        <taxon>Gracilariaceae</taxon>
        <taxon>Gracilariopsis</taxon>
    </lineage>
</organism>
<gene>
    <name evidence="1" type="ORF">BWQ96_08077</name>
</gene>